<dbReference type="AlphaFoldDB" id="A0A645F9P0"/>
<proteinExistence type="predicted"/>
<dbReference type="EMBL" id="VSSQ01055271">
    <property type="protein sequence ID" value="MPN09183.1"/>
    <property type="molecule type" value="Genomic_DNA"/>
</dbReference>
<accession>A0A645F9P0</accession>
<protein>
    <submittedName>
        <fullName evidence="1">Uncharacterized protein</fullName>
    </submittedName>
</protein>
<organism evidence="1">
    <name type="scientific">bioreactor metagenome</name>
    <dbReference type="NCBI Taxonomy" id="1076179"/>
    <lineage>
        <taxon>unclassified sequences</taxon>
        <taxon>metagenomes</taxon>
        <taxon>ecological metagenomes</taxon>
    </lineage>
</organism>
<gene>
    <name evidence="1" type="ORF">SDC9_156471</name>
</gene>
<sequence>MIAVAPRAALRAQGAHSRPFRGVQPAQMPRGVVRRRRAFAAEGVYFPHHMSFGRSADGGVAGHHRDAVEVQAYEQRARAHPRSGQRRLASGVSRADGYYFISVVYPHLSPFVKYKKIP</sequence>
<evidence type="ECO:0000313" key="1">
    <source>
        <dbReference type="EMBL" id="MPN09183.1"/>
    </source>
</evidence>
<reference evidence="1" key="1">
    <citation type="submission" date="2019-08" db="EMBL/GenBank/DDBJ databases">
        <authorList>
            <person name="Kucharzyk K."/>
            <person name="Murdoch R.W."/>
            <person name="Higgins S."/>
            <person name="Loffler F."/>
        </authorList>
    </citation>
    <scope>NUCLEOTIDE SEQUENCE</scope>
</reference>
<comment type="caution">
    <text evidence="1">The sequence shown here is derived from an EMBL/GenBank/DDBJ whole genome shotgun (WGS) entry which is preliminary data.</text>
</comment>
<name>A0A645F9P0_9ZZZZ</name>
<dbReference type="AntiFam" id="ANF00154">
    <property type="entry name" value="Shadow ORF (opposite mnmG)"/>
</dbReference>